<evidence type="ECO:0000313" key="1">
    <source>
        <dbReference type="EMBL" id="MFG6458820.1"/>
    </source>
</evidence>
<comment type="caution">
    <text evidence="1">The sequence shown here is derived from an EMBL/GenBank/DDBJ whole genome shotgun (WGS) entry which is preliminary data.</text>
</comment>
<accession>A0ABW7GAB8</accession>
<reference evidence="1 2" key="1">
    <citation type="submission" date="2024-09" db="EMBL/GenBank/DDBJ databases">
        <title>Novel species of the genus Pelomonas and Roseateles isolated from streams.</title>
        <authorList>
            <person name="Lu H."/>
        </authorList>
    </citation>
    <scope>NUCLEOTIDE SEQUENCE [LARGE SCALE GENOMIC DNA]</scope>
    <source>
        <strain evidence="1 2">BYS96W</strain>
    </source>
</reference>
<dbReference type="Proteomes" id="UP001606305">
    <property type="component" value="Unassembled WGS sequence"/>
</dbReference>
<gene>
    <name evidence="1" type="ORF">ACG00X_18445</name>
</gene>
<dbReference type="EMBL" id="JBIGIA010000015">
    <property type="protein sequence ID" value="MFG6458820.1"/>
    <property type="molecule type" value="Genomic_DNA"/>
</dbReference>
<organism evidence="1 2">
    <name type="scientific">Pelomonas nitida</name>
    <dbReference type="NCBI Taxonomy" id="3299027"/>
    <lineage>
        <taxon>Bacteria</taxon>
        <taxon>Pseudomonadati</taxon>
        <taxon>Pseudomonadota</taxon>
        <taxon>Betaproteobacteria</taxon>
        <taxon>Burkholderiales</taxon>
        <taxon>Sphaerotilaceae</taxon>
        <taxon>Roseateles</taxon>
    </lineage>
</organism>
<dbReference type="RefSeq" id="WP_394490175.1">
    <property type="nucleotide sequence ID" value="NZ_JBIGIA010000015.1"/>
</dbReference>
<dbReference type="Pfam" id="PF16245">
    <property type="entry name" value="DUF4902"/>
    <property type="match status" value="1"/>
</dbReference>
<dbReference type="InterPro" id="IPR032598">
    <property type="entry name" value="RsaM-like"/>
</dbReference>
<protein>
    <submittedName>
        <fullName evidence="1">DUF4902 domain-containing protein</fullName>
    </submittedName>
</protein>
<name>A0ABW7GAB8_9BURK</name>
<evidence type="ECO:0000313" key="2">
    <source>
        <dbReference type="Proteomes" id="UP001606305"/>
    </source>
</evidence>
<sequence length="128" mass="14620">MFDPLIRLRTEDLLELQQVHLYSELDSDPLNPEAKAGTVCGYTEWASANRKPALSFSWDWVYDPGTQRLQAQWSSLRTNLRVVDAQGEDLGVECTRLCVARLMTRASWERVIAESLDLVLTMPPDSRH</sequence>
<dbReference type="Gene3D" id="3.10.450.610">
    <property type="match status" value="1"/>
</dbReference>
<keyword evidence="2" id="KW-1185">Reference proteome</keyword>
<proteinExistence type="predicted"/>